<dbReference type="AlphaFoldDB" id="A0A392VKQ9"/>
<dbReference type="Gene3D" id="3.30.70.270">
    <property type="match status" value="1"/>
</dbReference>
<organism evidence="1 2">
    <name type="scientific">Trifolium medium</name>
    <dbReference type="NCBI Taxonomy" id="97028"/>
    <lineage>
        <taxon>Eukaryota</taxon>
        <taxon>Viridiplantae</taxon>
        <taxon>Streptophyta</taxon>
        <taxon>Embryophyta</taxon>
        <taxon>Tracheophyta</taxon>
        <taxon>Spermatophyta</taxon>
        <taxon>Magnoliopsida</taxon>
        <taxon>eudicotyledons</taxon>
        <taxon>Gunneridae</taxon>
        <taxon>Pentapetalae</taxon>
        <taxon>rosids</taxon>
        <taxon>fabids</taxon>
        <taxon>Fabales</taxon>
        <taxon>Fabaceae</taxon>
        <taxon>Papilionoideae</taxon>
        <taxon>50 kb inversion clade</taxon>
        <taxon>NPAAA clade</taxon>
        <taxon>Hologalegina</taxon>
        <taxon>IRL clade</taxon>
        <taxon>Trifolieae</taxon>
        <taxon>Trifolium</taxon>
    </lineage>
</organism>
<reference evidence="1 2" key="1">
    <citation type="journal article" date="2018" name="Front. Plant Sci.">
        <title>Red Clover (Trifolium pratense) and Zigzag Clover (T. medium) - A Picture of Genomic Similarities and Differences.</title>
        <authorList>
            <person name="Dluhosova J."/>
            <person name="Istvanek J."/>
            <person name="Nedelnik J."/>
            <person name="Repkova J."/>
        </authorList>
    </citation>
    <scope>NUCLEOTIDE SEQUENCE [LARGE SCALE GENOMIC DNA]</scope>
    <source>
        <strain evidence="2">cv. 10/8</strain>
        <tissue evidence="1">Leaf</tissue>
    </source>
</reference>
<evidence type="ECO:0000313" key="1">
    <source>
        <dbReference type="EMBL" id="MCI87571.1"/>
    </source>
</evidence>
<dbReference type="EMBL" id="LXQA011169547">
    <property type="protein sequence ID" value="MCI87571.1"/>
    <property type="molecule type" value="Genomic_DNA"/>
</dbReference>
<keyword evidence="2" id="KW-1185">Reference proteome</keyword>
<sequence>MVVKTVEEGEHDKDLADILASVRKYDMRLNPAKCSFGVQA</sequence>
<protein>
    <submittedName>
        <fullName evidence="1">Uncharacterized protein</fullName>
    </submittedName>
</protein>
<comment type="caution">
    <text evidence="1">The sequence shown here is derived from an EMBL/GenBank/DDBJ whole genome shotgun (WGS) entry which is preliminary data.</text>
</comment>
<proteinExistence type="predicted"/>
<name>A0A392VKQ9_9FABA</name>
<accession>A0A392VKQ9</accession>
<dbReference type="Proteomes" id="UP000265520">
    <property type="component" value="Unassembled WGS sequence"/>
</dbReference>
<evidence type="ECO:0000313" key="2">
    <source>
        <dbReference type="Proteomes" id="UP000265520"/>
    </source>
</evidence>
<feature type="non-terminal residue" evidence="1">
    <location>
        <position position="40"/>
    </location>
</feature>
<dbReference type="InterPro" id="IPR043128">
    <property type="entry name" value="Rev_trsase/Diguanyl_cyclase"/>
</dbReference>